<proteinExistence type="predicted"/>
<feature type="region of interest" description="Disordered" evidence="6">
    <location>
        <begin position="15"/>
        <end position="44"/>
    </location>
</feature>
<evidence type="ECO:0000256" key="5">
    <source>
        <dbReference type="ARBA" id="ARBA00023242"/>
    </source>
</evidence>
<dbReference type="Proteomes" id="UP000775547">
    <property type="component" value="Unassembled WGS sequence"/>
</dbReference>
<dbReference type="OrthoDB" id="5411533at2759"/>
<dbReference type="CDD" id="cd12374">
    <property type="entry name" value="RRM_UHM_SPF45_PUF60"/>
    <property type="match status" value="1"/>
</dbReference>
<protein>
    <recommendedName>
        <fullName evidence="7">G-patch domain-containing protein</fullName>
    </recommendedName>
</protein>
<dbReference type="Gene3D" id="3.30.70.330">
    <property type="match status" value="1"/>
</dbReference>
<dbReference type="AlphaFoldDB" id="A0A9P7GFZ7"/>
<dbReference type="SMART" id="SM00443">
    <property type="entry name" value="G_patch"/>
    <property type="match status" value="1"/>
</dbReference>
<evidence type="ECO:0000256" key="2">
    <source>
        <dbReference type="ARBA" id="ARBA00022664"/>
    </source>
</evidence>
<accession>A0A9P7GFZ7</accession>
<dbReference type="InterPro" id="IPR003954">
    <property type="entry name" value="RRM_euk-type"/>
</dbReference>
<gene>
    <name evidence="8" type="ORF">DXG03_002635</name>
</gene>
<comment type="subcellular location">
    <subcellularLocation>
        <location evidence="1">Nucleus</location>
    </subcellularLocation>
</comment>
<dbReference type="SMART" id="SM00361">
    <property type="entry name" value="RRM_1"/>
    <property type="match status" value="1"/>
</dbReference>
<feature type="compositionally biased region" description="Basic and acidic residues" evidence="6">
    <location>
        <begin position="242"/>
        <end position="269"/>
    </location>
</feature>
<evidence type="ECO:0000313" key="9">
    <source>
        <dbReference type="Proteomes" id="UP000775547"/>
    </source>
</evidence>
<dbReference type="InterPro" id="IPR035979">
    <property type="entry name" value="RBD_domain_sf"/>
</dbReference>
<evidence type="ECO:0000313" key="8">
    <source>
        <dbReference type="EMBL" id="KAG5646645.1"/>
    </source>
</evidence>
<evidence type="ECO:0000256" key="4">
    <source>
        <dbReference type="ARBA" id="ARBA00023187"/>
    </source>
</evidence>
<dbReference type="Pfam" id="PF01585">
    <property type="entry name" value="G-patch"/>
    <property type="match status" value="1"/>
</dbReference>
<dbReference type="InterPro" id="IPR040052">
    <property type="entry name" value="RBM17"/>
</dbReference>
<dbReference type="GO" id="GO:0003723">
    <property type="term" value="F:RNA binding"/>
    <property type="evidence" value="ECO:0007669"/>
    <property type="project" value="UniProtKB-KW"/>
</dbReference>
<feature type="compositionally biased region" description="Basic and acidic residues" evidence="6">
    <location>
        <begin position="196"/>
        <end position="225"/>
    </location>
</feature>
<dbReference type="GO" id="GO:0071011">
    <property type="term" value="C:precatalytic spliceosome"/>
    <property type="evidence" value="ECO:0007669"/>
    <property type="project" value="TreeGrafter"/>
</dbReference>
<keyword evidence="4" id="KW-0508">mRNA splicing</keyword>
<feature type="region of interest" description="Disordered" evidence="6">
    <location>
        <begin position="465"/>
        <end position="490"/>
    </location>
</feature>
<feature type="region of interest" description="Disordered" evidence="6">
    <location>
        <begin position="125"/>
        <end position="323"/>
    </location>
</feature>
<comment type="caution">
    <text evidence="8">The sequence shown here is derived from an EMBL/GenBank/DDBJ whole genome shotgun (WGS) entry which is preliminary data.</text>
</comment>
<reference evidence="8" key="1">
    <citation type="submission" date="2020-07" db="EMBL/GenBank/DDBJ databases">
        <authorList>
            <person name="Nieuwenhuis M."/>
            <person name="Van De Peppel L.J.J."/>
        </authorList>
    </citation>
    <scope>NUCLEOTIDE SEQUENCE</scope>
    <source>
        <strain evidence="8">AP01</strain>
        <tissue evidence="8">Mycelium</tissue>
    </source>
</reference>
<reference evidence="8" key="2">
    <citation type="submission" date="2021-10" db="EMBL/GenBank/DDBJ databases">
        <title>Phylogenomics reveals ancestral predisposition of the termite-cultivated fungus Termitomyces towards a domesticated lifestyle.</title>
        <authorList>
            <person name="Auxier B."/>
            <person name="Grum-Grzhimaylo A."/>
            <person name="Cardenas M.E."/>
            <person name="Lodge J.D."/>
            <person name="Laessoe T."/>
            <person name="Pedersen O."/>
            <person name="Smith M.E."/>
            <person name="Kuyper T.W."/>
            <person name="Franco-Molano E.A."/>
            <person name="Baroni T.J."/>
            <person name="Aanen D.K."/>
        </authorList>
    </citation>
    <scope>NUCLEOTIDE SEQUENCE</scope>
    <source>
        <strain evidence="8">AP01</strain>
        <tissue evidence="8">Mycelium</tissue>
    </source>
</reference>
<keyword evidence="3" id="KW-0694">RNA-binding</keyword>
<evidence type="ECO:0000259" key="7">
    <source>
        <dbReference type="PROSITE" id="PS50174"/>
    </source>
</evidence>
<dbReference type="SUPFAM" id="SSF54928">
    <property type="entry name" value="RNA-binding domain, RBD"/>
    <property type="match status" value="1"/>
</dbReference>
<dbReference type="PANTHER" id="PTHR13288">
    <property type="entry name" value="SPLICING FACTOR 45 SPF45"/>
    <property type="match status" value="1"/>
</dbReference>
<keyword evidence="5" id="KW-0539">Nucleus</keyword>
<dbReference type="PROSITE" id="PS50174">
    <property type="entry name" value="G_PATCH"/>
    <property type="match status" value="1"/>
</dbReference>
<feature type="region of interest" description="Disordered" evidence="6">
    <location>
        <begin position="352"/>
        <end position="390"/>
    </location>
</feature>
<keyword evidence="2" id="KW-0507">mRNA processing</keyword>
<feature type="compositionally biased region" description="Pro residues" evidence="6">
    <location>
        <begin position="371"/>
        <end position="384"/>
    </location>
</feature>
<feature type="region of interest" description="Disordered" evidence="6">
    <location>
        <begin position="79"/>
        <end position="100"/>
    </location>
</feature>
<dbReference type="InterPro" id="IPR012677">
    <property type="entry name" value="Nucleotide-bd_a/b_plait_sf"/>
</dbReference>
<feature type="compositionally biased region" description="Basic residues" evidence="6">
    <location>
        <begin position="160"/>
        <end position="176"/>
    </location>
</feature>
<organism evidence="8 9">
    <name type="scientific">Asterophora parasitica</name>
    <dbReference type="NCBI Taxonomy" id="117018"/>
    <lineage>
        <taxon>Eukaryota</taxon>
        <taxon>Fungi</taxon>
        <taxon>Dikarya</taxon>
        <taxon>Basidiomycota</taxon>
        <taxon>Agaricomycotina</taxon>
        <taxon>Agaricomycetes</taxon>
        <taxon>Agaricomycetidae</taxon>
        <taxon>Agaricales</taxon>
        <taxon>Tricholomatineae</taxon>
        <taxon>Lyophyllaceae</taxon>
        <taxon>Asterophora</taxon>
    </lineage>
</organism>
<dbReference type="EMBL" id="JABCKV010000018">
    <property type="protein sequence ID" value="KAG5646645.1"/>
    <property type="molecule type" value="Genomic_DNA"/>
</dbReference>
<name>A0A9P7GFZ7_9AGAR</name>
<feature type="compositionally biased region" description="Gly residues" evidence="6">
    <location>
        <begin position="478"/>
        <end position="488"/>
    </location>
</feature>
<feature type="compositionally biased region" description="Low complexity" evidence="6">
    <location>
        <begin position="125"/>
        <end position="137"/>
    </location>
</feature>
<dbReference type="GO" id="GO:0045292">
    <property type="term" value="P:mRNA cis splicing, via spliceosome"/>
    <property type="evidence" value="ECO:0007669"/>
    <property type="project" value="InterPro"/>
</dbReference>
<dbReference type="FunFam" id="3.30.70.330:FF:000382">
    <property type="entry name" value="G-patch domain-containing protein"/>
    <property type="match status" value="1"/>
</dbReference>
<evidence type="ECO:0000256" key="1">
    <source>
        <dbReference type="ARBA" id="ARBA00004123"/>
    </source>
</evidence>
<keyword evidence="9" id="KW-1185">Reference proteome</keyword>
<dbReference type="PANTHER" id="PTHR13288:SF8">
    <property type="entry name" value="SPLICING FACTOR 45"/>
    <property type="match status" value="1"/>
</dbReference>
<dbReference type="InterPro" id="IPR000467">
    <property type="entry name" value="G_patch_dom"/>
</dbReference>
<feature type="domain" description="G-patch" evidence="7">
    <location>
        <begin position="429"/>
        <end position="489"/>
    </location>
</feature>
<evidence type="ECO:0000256" key="3">
    <source>
        <dbReference type="ARBA" id="ARBA00022884"/>
    </source>
</evidence>
<evidence type="ECO:0000256" key="6">
    <source>
        <dbReference type="SAM" id="MobiDB-lite"/>
    </source>
</evidence>
<sequence length="613" mass="65149">MSSRAGGLYGGIQFSSGSTFSSSVPPIPQQDASVDPKPVQAPSKPVVEATIAQKPVDTAASGKATAGWSASLAFAPVRRNQAQKSKPAPARLPAGAAVTSSGPIPAVSLSSTAVIFAPPSLVEPKAAAPQETPQPQQGWGKKVKPPSMVLDEDVNGFKASHNKKKGGKGRGKKNKNAPHVATWDPTEPYDPLRPNDYNEFKVWKQKDRIDRRERLAEQRRMDDRKRSRRSHSYSDSEGTGSEDERPRKTGRFDESFDHWSRADDERREAAPASSFHPPGSSQASLTGDEVYQRRLAMTASYSAPPPAPLAAQGENDVPGISADYAPHPAAAAAQSGDEAYLRRLAMSTMNRAPVTRPVSPPSPPSLAYNPFAPPSVPPPPPPGGPGSMPSEIEAKVKAAAAIAAKLSALGGGGAAVPLLPPVEEAKPDPHGFAARLMAKWGHKEGQGLGADGSGIVNALTVEQISQGKGGKNKPGKPSGSGKGVGVGSKMGKIINDNEDAKIREDRERFGEPSRVVVLTNMVGLEDVDEDLTREIGEECSKNGTVERVLVHLVNPPPPHPDQAVRIFVLFAGPAGAWKTVRELDGRYFDGRSVRARYFPEPLFAQHDLDRPLT</sequence>